<evidence type="ECO:0000313" key="4">
    <source>
        <dbReference type="Proteomes" id="UP000460257"/>
    </source>
</evidence>
<dbReference type="InterPro" id="IPR001387">
    <property type="entry name" value="Cro/C1-type_HTH"/>
</dbReference>
<evidence type="ECO:0000313" key="3">
    <source>
        <dbReference type="EMBL" id="MQN02332.1"/>
    </source>
</evidence>
<dbReference type="PROSITE" id="PS50943">
    <property type="entry name" value="HTH_CROC1"/>
    <property type="match status" value="1"/>
</dbReference>
<dbReference type="PANTHER" id="PTHR46797:SF1">
    <property type="entry name" value="METHYLPHOSPHONATE SYNTHASE"/>
    <property type="match status" value="1"/>
</dbReference>
<dbReference type="GO" id="GO:0003677">
    <property type="term" value="F:DNA binding"/>
    <property type="evidence" value="ECO:0007669"/>
    <property type="project" value="UniProtKB-KW"/>
</dbReference>
<sequence length="94" mass="10649">MTLQEYNGKEMQISGFKKTYGDAQPQMNIIRAITNARISRGLSQKELSEKTGIDQSEISRLENGNRNPTIKLLQRIADGMDMTLDISFRPKSVM</sequence>
<reference evidence="3" key="1">
    <citation type="journal article" date="2020" name="Appl. Environ. Microbiol.">
        <title>Medium-Chain Fatty Acid Synthesis by 'Candidatus Weimeria bifida' gen. nov., sp. nov., and 'Candidatus Pseudoramibacter fermentans' sp. nov.</title>
        <authorList>
            <person name="Scarborough M.J."/>
            <person name="Myers K.S."/>
            <person name="Donohue T.J."/>
            <person name="Noguera D.R."/>
        </authorList>
    </citation>
    <scope>NUCLEOTIDE SEQUENCE</scope>
    <source>
        <strain evidence="3">LCO1.1</strain>
    </source>
</reference>
<dbReference type="PANTHER" id="PTHR46797">
    <property type="entry name" value="HTH-TYPE TRANSCRIPTIONAL REGULATOR"/>
    <property type="match status" value="1"/>
</dbReference>
<feature type="domain" description="HTH cro/C1-type" evidence="2">
    <location>
        <begin position="33"/>
        <end position="87"/>
    </location>
</feature>
<dbReference type="Pfam" id="PF01381">
    <property type="entry name" value="HTH_3"/>
    <property type="match status" value="1"/>
</dbReference>
<dbReference type="SMART" id="SM00530">
    <property type="entry name" value="HTH_XRE"/>
    <property type="match status" value="1"/>
</dbReference>
<evidence type="ECO:0000256" key="1">
    <source>
        <dbReference type="ARBA" id="ARBA00023125"/>
    </source>
</evidence>
<organism evidence="3 4">
    <name type="scientific">Candidatus Weimeria bifida</name>
    <dbReference type="NCBI Taxonomy" id="2599074"/>
    <lineage>
        <taxon>Bacteria</taxon>
        <taxon>Bacillati</taxon>
        <taxon>Bacillota</taxon>
        <taxon>Clostridia</taxon>
        <taxon>Lachnospirales</taxon>
        <taxon>Lachnospiraceae</taxon>
        <taxon>Candidatus Weimeria</taxon>
    </lineage>
</organism>
<dbReference type="EMBL" id="VOGC01000009">
    <property type="protein sequence ID" value="MQN02332.1"/>
    <property type="molecule type" value="Genomic_DNA"/>
</dbReference>
<gene>
    <name evidence="3" type="ORF">FRC54_10700</name>
</gene>
<protein>
    <submittedName>
        <fullName evidence="3">Helix-turn-helix transcriptional regulator</fullName>
    </submittedName>
</protein>
<dbReference type="AlphaFoldDB" id="A0A6N7J1A9"/>
<dbReference type="GO" id="GO:0003700">
    <property type="term" value="F:DNA-binding transcription factor activity"/>
    <property type="evidence" value="ECO:0007669"/>
    <property type="project" value="TreeGrafter"/>
</dbReference>
<dbReference type="Proteomes" id="UP000460257">
    <property type="component" value="Unassembled WGS sequence"/>
</dbReference>
<proteinExistence type="predicted"/>
<dbReference type="Gene3D" id="1.10.260.40">
    <property type="entry name" value="lambda repressor-like DNA-binding domains"/>
    <property type="match status" value="1"/>
</dbReference>
<keyword evidence="1" id="KW-0238">DNA-binding</keyword>
<dbReference type="SUPFAM" id="SSF47413">
    <property type="entry name" value="lambda repressor-like DNA-binding domains"/>
    <property type="match status" value="1"/>
</dbReference>
<name>A0A6N7J1A9_9FIRM</name>
<dbReference type="InterPro" id="IPR010982">
    <property type="entry name" value="Lambda_DNA-bd_dom_sf"/>
</dbReference>
<dbReference type="CDD" id="cd00093">
    <property type="entry name" value="HTH_XRE"/>
    <property type="match status" value="1"/>
</dbReference>
<dbReference type="GO" id="GO:0005829">
    <property type="term" value="C:cytosol"/>
    <property type="evidence" value="ECO:0007669"/>
    <property type="project" value="TreeGrafter"/>
</dbReference>
<dbReference type="InterPro" id="IPR050807">
    <property type="entry name" value="TransReg_Diox_bact_type"/>
</dbReference>
<comment type="caution">
    <text evidence="3">The sequence shown here is derived from an EMBL/GenBank/DDBJ whole genome shotgun (WGS) entry which is preliminary data.</text>
</comment>
<evidence type="ECO:0000259" key="2">
    <source>
        <dbReference type="PROSITE" id="PS50943"/>
    </source>
</evidence>
<keyword evidence="4" id="KW-1185">Reference proteome</keyword>
<accession>A0A6N7J1A9</accession>